<dbReference type="GO" id="GO:0051604">
    <property type="term" value="P:protein maturation"/>
    <property type="evidence" value="ECO:0007669"/>
    <property type="project" value="TreeGrafter"/>
</dbReference>
<accession>A0A9D1X2R2</accession>
<evidence type="ECO:0008006" key="7">
    <source>
        <dbReference type="Google" id="ProtNLM"/>
    </source>
</evidence>
<feature type="domain" description="PurM-like C-terminal" evidence="4">
    <location>
        <begin position="165"/>
        <end position="315"/>
    </location>
</feature>
<protein>
    <recommendedName>
        <fullName evidence="7">Hydrogenase maturation factor</fullName>
    </recommendedName>
</protein>
<dbReference type="InterPro" id="IPR011854">
    <property type="entry name" value="HypE"/>
</dbReference>
<dbReference type="SUPFAM" id="SSF56042">
    <property type="entry name" value="PurM C-terminal domain-like"/>
    <property type="match status" value="1"/>
</dbReference>
<evidence type="ECO:0000313" key="6">
    <source>
        <dbReference type="Proteomes" id="UP000886805"/>
    </source>
</evidence>
<dbReference type="PANTHER" id="PTHR30303:SF4">
    <property type="entry name" value="HYDROGENASE EXPRESSION_FORMATION PROTEIN HYPE"/>
    <property type="match status" value="1"/>
</dbReference>
<comment type="similarity">
    <text evidence="1">Belongs to the HypE family.</text>
</comment>
<dbReference type="InterPro" id="IPR036921">
    <property type="entry name" value="PurM-like_N_sf"/>
</dbReference>
<comment type="caution">
    <text evidence="5">The sequence shown here is derived from an EMBL/GenBank/DDBJ whole genome shotgun (WGS) entry which is preliminary data.</text>
</comment>
<feature type="domain" description="PurM-like N-terminal" evidence="3">
    <location>
        <begin position="46"/>
        <end position="131"/>
    </location>
</feature>
<proteinExistence type="inferred from homology"/>
<reference evidence="5" key="2">
    <citation type="submission" date="2021-04" db="EMBL/GenBank/DDBJ databases">
        <authorList>
            <person name="Gilroy R."/>
        </authorList>
    </citation>
    <scope>NUCLEOTIDE SEQUENCE</scope>
    <source>
        <strain evidence="5">ChiSxjej3B15-1167</strain>
    </source>
</reference>
<dbReference type="InterPro" id="IPR016188">
    <property type="entry name" value="PurM-like_N"/>
</dbReference>
<dbReference type="PANTHER" id="PTHR30303">
    <property type="entry name" value="HYDROGENASE ISOENZYMES FORMATION PROTEIN HYPE"/>
    <property type="match status" value="1"/>
</dbReference>
<dbReference type="Gene3D" id="3.30.1330.10">
    <property type="entry name" value="PurM-like, N-terminal domain"/>
    <property type="match status" value="1"/>
</dbReference>
<dbReference type="Pfam" id="PF02769">
    <property type="entry name" value="AIRS_C"/>
    <property type="match status" value="1"/>
</dbReference>
<dbReference type="Proteomes" id="UP000886805">
    <property type="component" value="Unassembled WGS sequence"/>
</dbReference>
<dbReference type="EMBL" id="DXEQ01000052">
    <property type="protein sequence ID" value="HIX71748.1"/>
    <property type="molecule type" value="Genomic_DNA"/>
</dbReference>
<sequence>RSVLRQLHTHGQTGSPGYGEDAGFFPVEEAALIQQSISRLIAVSVNPVEGWTLAARRIVYGAVNSLAAAGAVPEGIAPVILMPAETEEGQLKELMREIDALCRQEGMYCLAGHTAVSPFVSNLVVSVTALGQKTVAPGSADSQQKTSPDGLISPQAAAVCPDMDIIVAGTVGREGAAVMACESEKELLSRYPAFFVEEAKCLFNDGSMGEAAALARKSGVIYVHDVREGGIFAGLWELAASAGTGIDIALKNIPIRQHTIEVCEFFRLNPYMLRSGGTLLMVSANGERAAAALCEAGIPAAVIGRTTGNNDKIIRYDDEVRYLEPPKEDELLQYYKCINGGDYA</sequence>
<evidence type="ECO:0000256" key="1">
    <source>
        <dbReference type="ARBA" id="ARBA00006243"/>
    </source>
</evidence>
<feature type="non-terminal residue" evidence="5">
    <location>
        <position position="1"/>
    </location>
</feature>
<dbReference type="Pfam" id="PF00586">
    <property type="entry name" value="AIRS"/>
    <property type="match status" value="1"/>
</dbReference>
<dbReference type="Gene3D" id="3.90.650.10">
    <property type="entry name" value="PurM-like C-terminal domain"/>
    <property type="match status" value="1"/>
</dbReference>
<dbReference type="InterPro" id="IPR010918">
    <property type="entry name" value="PurM-like_C_dom"/>
</dbReference>
<dbReference type="AlphaFoldDB" id="A0A9D1X2R2"/>
<reference evidence="5" key="1">
    <citation type="journal article" date="2021" name="PeerJ">
        <title>Extensive microbial diversity within the chicken gut microbiome revealed by metagenomics and culture.</title>
        <authorList>
            <person name="Gilroy R."/>
            <person name="Ravi A."/>
            <person name="Getino M."/>
            <person name="Pursley I."/>
            <person name="Horton D.L."/>
            <person name="Alikhan N.F."/>
            <person name="Baker D."/>
            <person name="Gharbi K."/>
            <person name="Hall N."/>
            <person name="Watson M."/>
            <person name="Adriaenssens E.M."/>
            <person name="Foster-Nyarko E."/>
            <person name="Jarju S."/>
            <person name="Secka A."/>
            <person name="Antonio M."/>
            <person name="Oren A."/>
            <person name="Chaudhuri R.R."/>
            <person name="La Ragione R."/>
            <person name="Hildebrand F."/>
            <person name="Pallen M.J."/>
        </authorList>
    </citation>
    <scope>NUCLEOTIDE SEQUENCE</scope>
    <source>
        <strain evidence="5">ChiSxjej3B15-1167</strain>
    </source>
</reference>
<feature type="region of interest" description="Disordered" evidence="2">
    <location>
        <begin position="1"/>
        <end position="21"/>
    </location>
</feature>
<organism evidence="5 6">
    <name type="scientific">Candidatus Anaerobutyricum stercoripullorum</name>
    <dbReference type="NCBI Taxonomy" id="2838456"/>
    <lineage>
        <taxon>Bacteria</taxon>
        <taxon>Bacillati</taxon>
        <taxon>Bacillota</taxon>
        <taxon>Clostridia</taxon>
        <taxon>Lachnospirales</taxon>
        <taxon>Lachnospiraceae</taxon>
        <taxon>Anaerobutyricum</taxon>
    </lineage>
</organism>
<dbReference type="InterPro" id="IPR036676">
    <property type="entry name" value="PurM-like_C_sf"/>
</dbReference>
<evidence type="ECO:0000313" key="5">
    <source>
        <dbReference type="EMBL" id="HIX71748.1"/>
    </source>
</evidence>
<gene>
    <name evidence="5" type="ORF">H9849_01870</name>
</gene>
<name>A0A9D1X2R2_9FIRM</name>
<evidence type="ECO:0000256" key="2">
    <source>
        <dbReference type="SAM" id="MobiDB-lite"/>
    </source>
</evidence>
<evidence type="ECO:0000259" key="4">
    <source>
        <dbReference type="Pfam" id="PF02769"/>
    </source>
</evidence>
<evidence type="ECO:0000259" key="3">
    <source>
        <dbReference type="Pfam" id="PF00586"/>
    </source>
</evidence>
<dbReference type="SUPFAM" id="SSF55326">
    <property type="entry name" value="PurM N-terminal domain-like"/>
    <property type="match status" value="1"/>
</dbReference>